<dbReference type="AlphaFoldDB" id="V6IZC8"/>
<feature type="domain" description="Scaffold protein Nfu/NifU N-terminal" evidence="1">
    <location>
        <begin position="19"/>
        <end position="103"/>
    </location>
</feature>
<evidence type="ECO:0000313" key="3">
    <source>
        <dbReference type="Proteomes" id="UP000018296"/>
    </source>
</evidence>
<comment type="caution">
    <text evidence="2">The sequence shown here is derived from an EMBL/GenBank/DDBJ whole genome shotgun (WGS) entry which is preliminary data.</text>
</comment>
<dbReference type="Proteomes" id="UP000018296">
    <property type="component" value="Unassembled WGS sequence"/>
</dbReference>
<protein>
    <submittedName>
        <fullName evidence="2">Scaffold protein Nfu/NifU</fullName>
    </submittedName>
</protein>
<dbReference type="Pfam" id="PF08712">
    <property type="entry name" value="Nfu_N"/>
    <property type="match status" value="1"/>
</dbReference>
<dbReference type="InterPro" id="IPR014824">
    <property type="entry name" value="Nfu/NifU_N"/>
</dbReference>
<dbReference type="EMBL" id="AWTC01000003">
    <property type="protein sequence ID" value="EST12913.1"/>
    <property type="molecule type" value="Genomic_DNA"/>
</dbReference>
<keyword evidence="3" id="KW-1185">Reference proteome</keyword>
<gene>
    <name evidence="2" type="ORF">P343_04600</name>
</gene>
<dbReference type="Gene3D" id="3.30.1370.70">
    <property type="entry name" value="Scaffold protein Nfu/NifU, N-terminal domain"/>
    <property type="match status" value="1"/>
</dbReference>
<organism evidence="2 3">
    <name type="scientific">Sporolactobacillus laevolacticus DSM 442</name>
    <dbReference type="NCBI Taxonomy" id="1395513"/>
    <lineage>
        <taxon>Bacteria</taxon>
        <taxon>Bacillati</taxon>
        <taxon>Bacillota</taxon>
        <taxon>Bacilli</taxon>
        <taxon>Bacillales</taxon>
        <taxon>Sporolactobacillaceae</taxon>
        <taxon>Sporolactobacillus</taxon>
    </lineage>
</organism>
<dbReference type="RefSeq" id="WP_023509223.1">
    <property type="nucleotide sequence ID" value="NZ_AWTC01000003.1"/>
</dbReference>
<sequence>MYIIQEEILAQERKSTMQFKATSTPNPNAIKFTTDQAIFAGRIEITKESKPESLLLKHLMAIDGIDNLFCYNDFLTVCKLPSVEWNQLIPQIETVLGQITYSKSQ</sequence>
<evidence type="ECO:0000259" key="1">
    <source>
        <dbReference type="SMART" id="SM00932"/>
    </source>
</evidence>
<dbReference type="SMART" id="SM00932">
    <property type="entry name" value="Nfu_N"/>
    <property type="match status" value="1"/>
</dbReference>
<dbReference type="SUPFAM" id="SSF110836">
    <property type="entry name" value="Hypothetical protein SAV1430"/>
    <property type="match status" value="1"/>
</dbReference>
<proteinExistence type="predicted"/>
<dbReference type="OrthoDB" id="2968418at2"/>
<name>V6IZC8_9BACL</name>
<reference evidence="2 3" key="1">
    <citation type="journal article" date="2013" name="Genome Announc.">
        <title>Genome Sequence of Sporolactobacillus laevolacticus DSM442, an Efficient Polymer-Grade D-Lactate Producer from Agricultural Waste Cottonseed as a Nitrogen Source.</title>
        <authorList>
            <person name="Wang H."/>
            <person name="Wang L."/>
            <person name="Ju J."/>
            <person name="Yu B."/>
            <person name="Ma Y."/>
        </authorList>
    </citation>
    <scope>NUCLEOTIDE SEQUENCE [LARGE SCALE GENOMIC DNA]</scope>
    <source>
        <strain evidence="2 3">DSM 442</strain>
    </source>
</reference>
<dbReference type="eggNOG" id="ENOG5032TB6">
    <property type="taxonomic scope" value="Bacteria"/>
</dbReference>
<dbReference type="STRING" id="1395513.P343_04600"/>
<evidence type="ECO:0000313" key="2">
    <source>
        <dbReference type="EMBL" id="EST12913.1"/>
    </source>
</evidence>
<dbReference type="InterPro" id="IPR036498">
    <property type="entry name" value="Nfu/NifU_N_sf"/>
</dbReference>
<accession>V6IZC8</accession>